<dbReference type="EMBL" id="KE124826">
    <property type="protein sequence ID" value="EPB77858.1"/>
    <property type="molecule type" value="Genomic_DNA"/>
</dbReference>
<name>A0A0D6M305_9BILA</name>
<reference evidence="2 3" key="1">
    <citation type="submission" date="2013-05" db="EMBL/GenBank/DDBJ databases">
        <title>Draft genome of the parasitic nematode Anyclostoma ceylanicum.</title>
        <authorList>
            <person name="Mitreva M."/>
        </authorList>
    </citation>
    <scope>NUCLEOTIDE SEQUENCE [LARGE SCALE GENOMIC DNA]</scope>
</reference>
<protein>
    <submittedName>
        <fullName evidence="2">Uncharacterized protein</fullName>
    </submittedName>
</protein>
<dbReference type="AlphaFoldDB" id="A0A0D6M305"/>
<organism evidence="2 3">
    <name type="scientific">Ancylostoma ceylanicum</name>
    <dbReference type="NCBI Taxonomy" id="53326"/>
    <lineage>
        <taxon>Eukaryota</taxon>
        <taxon>Metazoa</taxon>
        <taxon>Ecdysozoa</taxon>
        <taxon>Nematoda</taxon>
        <taxon>Chromadorea</taxon>
        <taxon>Rhabditida</taxon>
        <taxon>Rhabditina</taxon>
        <taxon>Rhabditomorpha</taxon>
        <taxon>Strongyloidea</taxon>
        <taxon>Ancylostomatidae</taxon>
        <taxon>Ancylostomatinae</taxon>
        <taxon>Ancylostoma</taxon>
    </lineage>
</organism>
<evidence type="ECO:0000313" key="2">
    <source>
        <dbReference type="EMBL" id="EPB77858.1"/>
    </source>
</evidence>
<dbReference type="Proteomes" id="UP000054495">
    <property type="component" value="Unassembled WGS sequence"/>
</dbReference>
<sequence>MYNKSTPEFKPFYRLDFENQDSLLFSIVARDMVRCGATNPQAHSTVNVVCSKRHPKDYRETTAVDGDGYPRYRRPSDGRSVEIEVSIQFGYGLQAAGPSTGFSDGCVPTGEERETL</sequence>
<accession>A0A0D6M305</accession>
<proteinExistence type="predicted"/>
<keyword evidence="3" id="KW-1185">Reference proteome</keyword>
<evidence type="ECO:0000313" key="3">
    <source>
        <dbReference type="Proteomes" id="UP000054495"/>
    </source>
</evidence>
<gene>
    <name evidence="2" type="ORF">ANCCEY_03034</name>
</gene>
<evidence type="ECO:0000256" key="1">
    <source>
        <dbReference type="SAM" id="MobiDB-lite"/>
    </source>
</evidence>
<feature type="region of interest" description="Disordered" evidence="1">
    <location>
        <begin position="94"/>
        <end position="116"/>
    </location>
</feature>